<accession>A0ABW7JZM8</accession>
<dbReference type="Proteomes" id="UP001609176">
    <property type="component" value="Unassembled WGS sequence"/>
</dbReference>
<proteinExistence type="predicted"/>
<evidence type="ECO:0000313" key="2">
    <source>
        <dbReference type="EMBL" id="MFH5245985.1"/>
    </source>
</evidence>
<sequence length="213" mass="23183">MTDSYDELPTQLLCTAPGELPEEVHYVVDGILYDRTLSTAAHNLVVELIEKALHITVSRTDSAGIDWNTARTQPVHNAHVDGKFYCTDGDHYDLADPHPPGCRSHRHRTRHRIAEVISIHTALALIGSAGAPPTFDDHADSSVADAVRWVRDHLTPAATGTFGEHWAGQITLLRYVGAPTDFDTAVAYHIPALGEQGKKNCTNCAESSAINSE</sequence>
<comment type="caution">
    <text evidence="1">The sequence shown here is derived from an EMBL/GenBank/DDBJ whole genome shotgun (WGS) entry which is preliminary data.</text>
</comment>
<reference evidence="3 4" key="1">
    <citation type="submission" date="2024-10" db="EMBL/GenBank/DDBJ databases">
        <authorList>
            <person name="Riesco R."/>
        </authorList>
    </citation>
    <scope>NUCLEOTIDE SEQUENCE [LARGE SCALE GENOMIC DNA]</scope>
    <source>
        <strain evidence="2 3">NCIMB 15448</strain>
        <strain evidence="1 4">NCIMB 15450</strain>
    </source>
</reference>
<dbReference type="EMBL" id="JBIMSP010000119">
    <property type="protein sequence ID" value="MFH5245985.1"/>
    <property type="molecule type" value="Genomic_DNA"/>
</dbReference>
<organism evidence="1 4">
    <name type="scientific">Antrihabitans spumae</name>
    <dbReference type="NCBI Taxonomy" id="3373370"/>
    <lineage>
        <taxon>Bacteria</taxon>
        <taxon>Bacillati</taxon>
        <taxon>Actinomycetota</taxon>
        <taxon>Actinomycetes</taxon>
        <taxon>Mycobacteriales</taxon>
        <taxon>Nocardiaceae</taxon>
        <taxon>Antrihabitans</taxon>
    </lineage>
</organism>
<gene>
    <name evidence="2" type="ORF">ACHIPV_29600</name>
    <name evidence="1" type="ORF">ACHIRB_06410</name>
</gene>
<protein>
    <submittedName>
        <fullName evidence="1">Uncharacterized protein</fullName>
    </submittedName>
</protein>
<evidence type="ECO:0000313" key="3">
    <source>
        <dbReference type="Proteomes" id="UP001609176"/>
    </source>
</evidence>
<dbReference type="RefSeq" id="WP_395126649.1">
    <property type="nucleotide sequence ID" value="NZ_JBIMSN010000025.1"/>
</dbReference>
<name>A0ABW7JZM8_9NOCA</name>
<evidence type="ECO:0000313" key="4">
    <source>
        <dbReference type="Proteomes" id="UP001609219"/>
    </source>
</evidence>
<evidence type="ECO:0000313" key="1">
    <source>
        <dbReference type="EMBL" id="MFH5228209.1"/>
    </source>
</evidence>
<keyword evidence="4" id="KW-1185">Reference proteome</keyword>
<dbReference type="Proteomes" id="UP001609219">
    <property type="component" value="Unassembled WGS sequence"/>
</dbReference>
<dbReference type="EMBL" id="JBIMSN010000025">
    <property type="protein sequence ID" value="MFH5228209.1"/>
    <property type="molecule type" value="Genomic_DNA"/>
</dbReference>